<gene>
    <name evidence="1" type="ORF">EV386_2562</name>
</gene>
<evidence type="ECO:0000313" key="1">
    <source>
        <dbReference type="EMBL" id="RZS62237.1"/>
    </source>
</evidence>
<accession>A0A4Q7M5H9</accession>
<dbReference type="Proteomes" id="UP000293852">
    <property type="component" value="Unassembled WGS sequence"/>
</dbReference>
<name>A0A4Q7M5H9_9MICO</name>
<keyword evidence="2" id="KW-1185">Reference proteome</keyword>
<evidence type="ECO:0000313" key="2">
    <source>
        <dbReference type="Proteomes" id="UP000293852"/>
    </source>
</evidence>
<dbReference type="AlphaFoldDB" id="A0A4Q7M5H9"/>
<comment type="caution">
    <text evidence="1">The sequence shown here is derived from an EMBL/GenBank/DDBJ whole genome shotgun (WGS) entry which is preliminary data.</text>
</comment>
<organism evidence="1 2">
    <name type="scientific">Xylanimonas ulmi</name>
    <dbReference type="NCBI Taxonomy" id="228973"/>
    <lineage>
        <taxon>Bacteria</taxon>
        <taxon>Bacillati</taxon>
        <taxon>Actinomycetota</taxon>
        <taxon>Actinomycetes</taxon>
        <taxon>Micrococcales</taxon>
        <taxon>Promicromonosporaceae</taxon>
        <taxon>Xylanimonas</taxon>
    </lineage>
</organism>
<dbReference type="EMBL" id="SGWX01000001">
    <property type="protein sequence ID" value="RZS62237.1"/>
    <property type="molecule type" value="Genomic_DNA"/>
</dbReference>
<reference evidence="1 2" key="1">
    <citation type="submission" date="2019-02" db="EMBL/GenBank/DDBJ databases">
        <title>Sequencing the genomes of 1000 actinobacteria strains.</title>
        <authorList>
            <person name="Klenk H.-P."/>
        </authorList>
    </citation>
    <scope>NUCLEOTIDE SEQUENCE [LARGE SCALE GENOMIC DNA]</scope>
    <source>
        <strain evidence="1 2">DSM 16932</strain>
    </source>
</reference>
<protein>
    <submittedName>
        <fullName evidence="1">Uncharacterized protein</fullName>
    </submittedName>
</protein>
<sequence length="84" mass="9107">MREDVTVPSMVTTRTAYGYVGRAVIVGVCARSVPRVHRRSNVSASTASRSERLCNVCNTITAVGGQCEPLLELAKERSTTLRPL</sequence>
<proteinExistence type="predicted"/>